<accession>A0A3E4WG66</accession>
<name>A0A3E4WG66_9BACT</name>
<organism evidence="2 3">
    <name type="scientific">Phocaeicola plebeius</name>
    <dbReference type="NCBI Taxonomy" id="310297"/>
    <lineage>
        <taxon>Bacteria</taxon>
        <taxon>Pseudomonadati</taxon>
        <taxon>Bacteroidota</taxon>
        <taxon>Bacteroidia</taxon>
        <taxon>Bacteroidales</taxon>
        <taxon>Bacteroidaceae</taxon>
        <taxon>Phocaeicola</taxon>
    </lineage>
</organism>
<feature type="domain" description="HD-CE" evidence="1">
    <location>
        <begin position="756"/>
        <end position="989"/>
    </location>
</feature>
<evidence type="ECO:0000259" key="1">
    <source>
        <dbReference type="Pfam" id="PF24391"/>
    </source>
</evidence>
<comment type="caution">
    <text evidence="2">The sequence shown here is derived from an EMBL/GenBank/DDBJ whole genome shotgun (WGS) entry which is preliminary data.</text>
</comment>
<gene>
    <name evidence="2" type="ORF">DXC17_06010</name>
</gene>
<dbReference type="EMBL" id="QSTF01000010">
    <property type="protein sequence ID" value="RGM41185.1"/>
    <property type="molecule type" value="Genomic_DNA"/>
</dbReference>
<proteinExistence type="predicted"/>
<dbReference type="Proteomes" id="UP000260780">
    <property type="component" value="Unassembled WGS sequence"/>
</dbReference>
<dbReference type="Pfam" id="PF24391">
    <property type="entry name" value="HD-CE"/>
    <property type="match status" value="1"/>
</dbReference>
<protein>
    <recommendedName>
        <fullName evidence="1">HD-CE domain-containing protein</fullName>
    </recommendedName>
</protein>
<reference evidence="2 3" key="1">
    <citation type="submission" date="2018-08" db="EMBL/GenBank/DDBJ databases">
        <title>A genome reference for cultivated species of the human gut microbiota.</title>
        <authorList>
            <person name="Zou Y."/>
            <person name="Xue W."/>
            <person name="Luo G."/>
        </authorList>
    </citation>
    <scope>NUCLEOTIDE SEQUENCE [LARGE SCALE GENOMIC DNA]</scope>
    <source>
        <strain evidence="2 3">OM08-14</strain>
    </source>
</reference>
<dbReference type="InterPro" id="IPR043502">
    <property type="entry name" value="DNA/RNA_pol_sf"/>
</dbReference>
<dbReference type="SUPFAM" id="SSF56672">
    <property type="entry name" value="DNA/RNA polymerases"/>
    <property type="match status" value="1"/>
</dbReference>
<dbReference type="RefSeq" id="WP_117747660.1">
    <property type="nucleotide sequence ID" value="NZ_CATXHJ010000023.1"/>
</dbReference>
<sequence length="1145" mass="135135">MSLFDTITHRRNIYKAIYALDSYICEQNLLSVEDLKCYYLLKDKFDFDGTIKNVIEKCQEKLKKILNEEDDDFFTVSVYYKIKKLKEENGKQVVTYRPLHTASLIDQICMAALLIPLMFDDSKGVRNKSELSRMIPHNFFGNMPSESVDSLFMNWTEKYRQYSKIIQDKSREYLKTREYDTVINLDLADFFPSIDPARMYHFILNLLIPKYPDKNDLGTLKIAIVKLLYFKIQEDSLRGWMDVYYPNTDTTSFKEVFMNRGIAQGLPQSYFFGNLCMIDIADKMASTEELKQSDAYFYVDDSVIFAKGINQGNFKALITRLNNTIKESPAKCDEQPELNQVYLDFQKKINYQIKFHEDEKSTICTIEEAFNGMEGLFLVQRPVSMGGWIHGNIDEVDEHVSLKKLNALQTVVENQLLEVKKKQEEDPNKKQWGETRIKWLSRYLKYFIYRQRKLKLIINGQFDESMKAEFYDHFHITTLGMEANENQDKAVKEIFNKFEEEIFQAEIGMFAKAMTSDDLKEFCHNIQSFDKKLASYNCPNQRNFKALYYYKTTELLEQTHFLQQTDSYASLKQLLLRTFPFQNIEVFLDAIYQDHTINEKGFWGKQTFLPAEENKDKEKKKKECWIELPDWVDFIFINSSEFKRKILNCCFSLACRIRVEDSLTILHTDLKPVRYYELRILSILRNRKCNCEDFFHFLQQLDYKDVNEKMEIDVGILEALTIFRQRVQDPMKIDRLIQTHRLVKSLWHNGSKFLNAYTLHNHEHAINLIKNVVRMVNNIDFLNIKSTDYFLLFQACYLHDISMVIHPNIASFNESNPDSEVLISQWMDEMLKIENDVTRTFKEDHFSLAEIFQLRKKIGRLQVEAFQKVFNFFENKVRSTHPQDSAKYIRSWQKGILSHLSEVEADTIAKVSESHGWDSIHVYSLKSEAKEELVSIKYMMILIRMADLLDLANDRIDYYLLKQNRSQMSLLSRFHWISHLISDGYKLDVEFNPIKGVPLDEHPIEENIYVDIFLNTEIMAAMAVNEEPCLNIRATKGLCNSSSNPLKKEGTQQECIQYELFKDNRRCNSDLVRIDGTGKKCPFLCIWIQKKHEWLFAELAELKYYLNSVNSNLIKSDIKVRFFYSNLQPFDSEFYDDIRSYLQKS</sequence>
<evidence type="ECO:0000313" key="2">
    <source>
        <dbReference type="EMBL" id="RGM41185.1"/>
    </source>
</evidence>
<dbReference type="AlphaFoldDB" id="A0A3E4WG66"/>
<dbReference type="InterPro" id="IPR056471">
    <property type="entry name" value="HD-CE"/>
</dbReference>
<evidence type="ECO:0000313" key="3">
    <source>
        <dbReference type="Proteomes" id="UP000260780"/>
    </source>
</evidence>